<dbReference type="Proteomes" id="UP000805704">
    <property type="component" value="Chromosome 2"/>
</dbReference>
<accession>A0ACB7EZQ4</accession>
<proteinExistence type="predicted"/>
<gene>
    <name evidence="1" type="primary">CTTNBP2NL</name>
    <name evidence="1" type="ORF">GBF38_013266</name>
</gene>
<evidence type="ECO:0000313" key="1">
    <source>
        <dbReference type="EMBL" id="KAG8007637.1"/>
    </source>
</evidence>
<comment type="caution">
    <text evidence="1">The sequence shown here is derived from an EMBL/GenBank/DDBJ whole genome shotgun (WGS) entry which is preliminary data.</text>
</comment>
<sequence length="683" mass="75777">SSSLIGQRPGLRHGHWLALLPVKDGAWPFGVPLSRDQRGRKSSETNLLTGEKVHAGVFKELRGTHEVFGPKKKKDAAKVVKATGWTVLTASSEDKSKLNMESLTKPELLMLFSILEGELEARDLVIDALKAQRKELFIQERYGRYNLSDPFLALQRDSEAVGGQNKEPGCSSPTSNPLVVLKLVVSHCRRMQEKMLAQLAAAESRHRRVIADLEEEKRRHAEDTAEGDDVTYILEKERERLQQQLEFERSQVRRLEKEQRRITDQLEEERAQHKQLSCALAKECKWASARALEEGHRLTELNRKLDKEKEACQALRKELEDERRRALRMEARVEEQLAEFDTEREQLRSRLKKEEAHCLQLQQQVEELKRKMEEANMTRDVRGVVTAPVEAREKEWATKMPSGKTAADTIKVEDIEEDRNQQPVQPKVNGHHCPMEINGHHGASNALSEKLCLENGNENSPVHQTQTSVSPTPSTLPPSSPCASPVLAKRPPGSPSPASYQSPYQVGINQRFHAARHKFQGTVEPEPQSQTTLPPLSPKDASPVTGSSSTEASPVKQMARSTVTQVLSRFTTVQQNTTPKLAPPNNSPFGTDYRSLAAPLSPVIARAAAALPQGIRSPTIPRAERGNPPPIPPKKPGLAQAPPSPATVPRSAGHFSDSPLSGICGLTSSQEGVKELDMVVSSN</sequence>
<feature type="non-terminal residue" evidence="1">
    <location>
        <position position="1"/>
    </location>
</feature>
<evidence type="ECO:0000313" key="2">
    <source>
        <dbReference type="Proteomes" id="UP000805704"/>
    </source>
</evidence>
<name>A0ACB7EZQ4_NIBAL</name>
<protein>
    <submittedName>
        <fullName evidence="1">CTTNBP2 N-terminal-like protein</fullName>
    </submittedName>
</protein>
<keyword evidence="2" id="KW-1185">Reference proteome</keyword>
<reference evidence="1" key="1">
    <citation type="submission" date="2020-04" db="EMBL/GenBank/DDBJ databases">
        <title>A chromosome-scale assembly and high-density genetic map of the yellow drum (Nibea albiflora) genome.</title>
        <authorList>
            <person name="Xu D."/>
            <person name="Zhang W."/>
            <person name="Chen R."/>
            <person name="Tan P."/>
            <person name="Wang L."/>
            <person name="Song H."/>
            <person name="Tian L."/>
            <person name="Zhu Q."/>
            <person name="Wang B."/>
        </authorList>
    </citation>
    <scope>NUCLEOTIDE SEQUENCE</scope>
    <source>
        <strain evidence="1">ZJHYS-2018</strain>
    </source>
</reference>
<dbReference type="EMBL" id="CM024790">
    <property type="protein sequence ID" value="KAG8007637.1"/>
    <property type="molecule type" value="Genomic_DNA"/>
</dbReference>
<organism evidence="1 2">
    <name type="scientific">Nibea albiflora</name>
    <name type="common">Yellow drum</name>
    <name type="synonym">Corvina albiflora</name>
    <dbReference type="NCBI Taxonomy" id="240163"/>
    <lineage>
        <taxon>Eukaryota</taxon>
        <taxon>Metazoa</taxon>
        <taxon>Chordata</taxon>
        <taxon>Craniata</taxon>
        <taxon>Vertebrata</taxon>
        <taxon>Euteleostomi</taxon>
        <taxon>Actinopterygii</taxon>
        <taxon>Neopterygii</taxon>
        <taxon>Teleostei</taxon>
        <taxon>Neoteleostei</taxon>
        <taxon>Acanthomorphata</taxon>
        <taxon>Eupercaria</taxon>
        <taxon>Sciaenidae</taxon>
        <taxon>Nibea</taxon>
    </lineage>
</organism>